<evidence type="ECO:0000313" key="2">
    <source>
        <dbReference type="Proteomes" id="UP001201449"/>
    </source>
</evidence>
<dbReference type="PANTHER" id="PTHR42637">
    <property type="entry name" value="TRNA-(MS[2]IO[6]A)-HYDROXYLASE"/>
    <property type="match status" value="1"/>
</dbReference>
<dbReference type="InterPro" id="IPR010386">
    <property type="entry name" value="tRNA-Hydrxlase_MiaE"/>
</dbReference>
<dbReference type="PIRSF" id="PIRSF020736">
    <property type="entry name" value="MiaE"/>
    <property type="match status" value="1"/>
</dbReference>
<dbReference type="InterPro" id="IPR009078">
    <property type="entry name" value="Ferritin-like_SF"/>
</dbReference>
<reference evidence="1 2" key="1">
    <citation type="submission" date="2022-01" db="EMBL/GenBank/DDBJ databases">
        <title>Mariniradius saccharolyticus sp. nov., isolated from sediment of a river.</title>
        <authorList>
            <person name="Liu H."/>
        </authorList>
    </citation>
    <scope>NUCLEOTIDE SEQUENCE [LARGE SCALE GENOMIC DNA]</scope>
    <source>
        <strain evidence="1 2">RY-2</strain>
    </source>
</reference>
<dbReference type="RefSeq" id="WP_234862926.1">
    <property type="nucleotide sequence ID" value="NZ_JAKEVZ010000020.1"/>
</dbReference>
<dbReference type="EMBL" id="JAKEVZ010000020">
    <property type="protein sequence ID" value="MCF1753107.1"/>
    <property type="molecule type" value="Genomic_DNA"/>
</dbReference>
<organism evidence="1 2">
    <name type="scientific">Mariniradius sediminis</name>
    <dbReference type="NCBI Taxonomy" id="2909237"/>
    <lineage>
        <taxon>Bacteria</taxon>
        <taxon>Pseudomonadati</taxon>
        <taxon>Bacteroidota</taxon>
        <taxon>Cytophagia</taxon>
        <taxon>Cytophagales</taxon>
        <taxon>Cyclobacteriaceae</taxon>
        <taxon>Mariniradius</taxon>
    </lineage>
</organism>
<gene>
    <name evidence="1" type="ORF">L0U89_18755</name>
</gene>
<dbReference type="InterPro" id="IPR012347">
    <property type="entry name" value="Ferritin-like"/>
</dbReference>
<sequence length="203" mass="24176">MSWEESTKQKMLHLQLPTDPRWVNIAEMNIGDILVDHAYCEQKAASSCISLIVKFHDLQELVDTLTPVVAEEWNHFERVMEQIRKRGLEFDKPRKDEYVVKLSEFVKKGGSRSQQLVEYLLMNALIEARSCERFKLLSKHIQDEELQKFYYELMVSEAGHYVNFIELARKYHDKEKVNARWQEWLAYEAEVIKNLEIRGDRMH</sequence>
<keyword evidence="2" id="KW-1185">Reference proteome</keyword>
<comment type="caution">
    <text evidence="1">The sequence shown here is derived from an EMBL/GenBank/DDBJ whole genome shotgun (WGS) entry which is preliminary data.</text>
</comment>
<name>A0ABS9BYI0_9BACT</name>
<evidence type="ECO:0000313" key="1">
    <source>
        <dbReference type="EMBL" id="MCF1753107.1"/>
    </source>
</evidence>
<dbReference type="Pfam" id="PF06175">
    <property type="entry name" value="MiaE"/>
    <property type="match status" value="1"/>
</dbReference>
<dbReference type="PANTHER" id="PTHR42637:SF1">
    <property type="entry name" value="TRNA 2-(METHYLSULFANYL)-N(6)-ISOPENTENYLADENOSINE(37) HYDROXYLASE"/>
    <property type="match status" value="1"/>
</dbReference>
<dbReference type="CDD" id="cd07910">
    <property type="entry name" value="MiaE"/>
    <property type="match status" value="1"/>
</dbReference>
<proteinExistence type="predicted"/>
<dbReference type="Proteomes" id="UP001201449">
    <property type="component" value="Unassembled WGS sequence"/>
</dbReference>
<dbReference type="SUPFAM" id="SSF47240">
    <property type="entry name" value="Ferritin-like"/>
    <property type="match status" value="1"/>
</dbReference>
<dbReference type="Gene3D" id="1.20.1260.10">
    <property type="match status" value="1"/>
</dbReference>
<accession>A0ABS9BYI0</accession>
<protein>
    <submittedName>
        <fullName evidence="1">tRNA-(Ms[2]io[6]A)-hydroxylase</fullName>
    </submittedName>
</protein>